<accession>A0A556MTX1</accession>
<feature type="transmembrane region" description="Helical" evidence="1">
    <location>
        <begin position="28"/>
        <end position="53"/>
    </location>
</feature>
<feature type="transmembrane region" description="Helical" evidence="1">
    <location>
        <begin position="73"/>
        <end position="95"/>
    </location>
</feature>
<gene>
    <name evidence="2" type="ORF">FO440_03850</name>
</gene>
<keyword evidence="1" id="KW-1133">Transmembrane helix</keyword>
<sequence length="136" mass="15697">MISLYYKIWADALIQARSKKGRESGWQLMLITAMSVLQGINFLAVLLLLRLLSKGRYLILFPVHIFNVPGFNTGVSVLITYFLPFVILNYLLIFYNNKYNQIAKTYGDRKGKLYRLYALISLGIIVVPLLFKLIFL</sequence>
<evidence type="ECO:0000256" key="1">
    <source>
        <dbReference type="SAM" id="Phobius"/>
    </source>
</evidence>
<reference evidence="2 3" key="1">
    <citation type="submission" date="2019-07" db="EMBL/GenBank/DDBJ databases">
        <authorList>
            <person name="Huq M.A."/>
        </authorList>
    </citation>
    <scope>NUCLEOTIDE SEQUENCE [LARGE SCALE GENOMIC DNA]</scope>
    <source>
        <strain evidence="2 3">MAH-19</strain>
    </source>
</reference>
<protein>
    <submittedName>
        <fullName evidence="2">Uncharacterized protein</fullName>
    </submittedName>
</protein>
<evidence type="ECO:0000313" key="3">
    <source>
        <dbReference type="Proteomes" id="UP000318733"/>
    </source>
</evidence>
<dbReference type="RefSeq" id="WP_144246902.1">
    <property type="nucleotide sequence ID" value="NZ_VLPK01000001.1"/>
</dbReference>
<keyword evidence="1" id="KW-0472">Membrane</keyword>
<proteinExistence type="predicted"/>
<feature type="transmembrane region" description="Helical" evidence="1">
    <location>
        <begin position="116"/>
        <end position="135"/>
    </location>
</feature>
<dbReference type="Proteomes" id="UP000318733">
    <property type="component" value="Unassembled WGS sequence"/>
</dbReference>
<keyword evidence="1" id="KW-0812">Transmembrane</keyword>
<name>A0A556MTX1_9SPHI</name>
<evidence type="ECO:0000313" key="2">
    <source>
        <dbReference type="EMBL" id="TSJ43337.1"/>
    </source>
</evidence>
<dbReference type="OrthoDB" id="798301at2"/>
<keyword evidence="3" id="KW-1185">Reference proteome</keyword>
<comment type="caution">
    <text evidence="2">The sequence shown here is derived from an EMBL/GenBank/DDBJ whole genome shotgun (WGS) entry which is preliminary data.</text>
</comment>
<organism evidence="2 3">
    <name type="scientific">Mucilaginibacter corticis</name>
    <dbReference type="NCBI Taxonomy" id="2597670"/>
    <lineage>
        <taxon>Bacteria</taxon>
        <taxon>Pseudomonadati</taxon>
        <taxon>Bacteroidota</taxon>
        <taxon>Sphingobacteriia</taxon>
        <taxon>Sphingobacteriales</taxon>
        <taxon>Sphingobacteriaceae</taxon>
        <taxon>Mucilaginibacter</taxon>
    </lineage>
</organism>
<dbReference type="AlphaFoldDB" id="A0A556MTX1"/>
<dbReference type="EMBL" id="VLPK01000001">
    <property type="protein sequence ID" value="TSJ43337.1"/>
    <property type="molecule type" value="Genomic_DNA"/>
</dbReference>